<comment type="caution">
    <text evidence="2">The sequence shown here is derived from an EMBL/GenBank/DDBJ whole genome shotgun (WGS) entry which is preliminary data.</text>
</comment>
<reference evidence="2 3" key="1">
    <citation type="journal article" date="2017" name="Int. J. Parasitol.">
        <title>The genome of the protozoan parasite Cystoisospora suis and a reverse vaccinology approach to identify vaccine candidates.</title>
        <authorList>
            <person name="Palmieri N."/>
            <person name="Shrestha A."/>
            <person name="Ruttkowski B."/>
            <person name="Beck T."/>
            <person name="Vogl C."/>
            <person name="Tomley F."/>
            <person name="Blake D.P."/>
            <person name="Joachim A."/>
        </authorList>
    </citation>
    <scope>NUCLEOTIDE SEQUENCE [LARGE SCALE GENOMIC DNA]</scope>
    <source>
        <strain evidence="2 3">Wien I</strain>
    </source>
</reference>
<accession>A0A2C6KHK7</accession>
<dbReference type="EMBL" id="MIGC01007258">
    <property type="protein sequence ID" value="PHJ15816.1"/>
    <property type="molecule type" value="Genomic_DNA"/>
</dbReference>
<evidence type="ECO:0000313" key="3">
    <source>
        <dbReference type="Proteomes" id="UP000221165"/>
    </source>
</evidence>
<name>A0A2C6KHK7_9APIC</name>
<dbReference type="RefSeq" id="XP_067917548.1">
    <property type="nucleotide sequence ID" value="XM_068070477.1"/>
</dbReference>
<evidence type="ECO:0000256" key="1">
    <source>
        <dbReference type="SAM" id="MobiDB-lite"/>
    </source>
</evidence>
<feature type="region of interest" description="Disordered" evidence="1">
    <location>
        <begin position="228"/>
        <end position="284"/>
    </location>
</feature>
<dbReference type="OrthoDB" id="332263at2759"/>
<keyword evidence="3" id="KW-1185">Reference proteome</keyword>
<sequence>MWQDAGHGALVLLERKQNPNPYATATAYAVRPIIPTAISGASTAVRGAVNRIGNALGAAAAASAIASPYNVYSSDGSAALYVPGAYATGEGAFPTISAPPQQNYIHPVIHSAHDYYLTGMSQHQEGPYPPYAQTGAATYPVYVSQPLLSEVAHQAANGVAGVAGLATHAFHSVAGMASQAAHTATQGVVNGLQAGALPWNEAISIAERFVVPSIEAIAKAAPAISLKEPHSAAGDQHKRLRSRGASETKSPDSPRDPNAPPMDSVPEKKPRLYVSQVGNATAVQ</sequence>
<dbReference type="AlphaFoldDB" id="A0A2C6KHK7"/>
<organism evidence="2 3">
    <name type="scientific">Cystoisospora suis</name>
    <dbReference type="NCBI Taxonomy" id="483139"/>
    <lineage>
        <taxon>Eukaryota</taxon>
        <taxon>Sar</taxon>
        <taxon>Alveolata</taxon>
        <taxon>Apicomplexa</taxon>
        <taxon>Conoidasida</taxon>
        <taxon>Coccidia</taxon>
        <taxon>Eucoccidiorida</taxon>
        <taxon>Eimeriorina</taxon>
        <taxon>Sarcocystidae</taxon>
        <taxon>Cystoisospora</taxon>
    </lineage>
</organism>
<feature type="compositionally biased region" description="Basic and acidic residues" evidence="1">
    <location>
        <begin position="244"/>
        <end position="255"/>
    </location>
</feature>
<proteinExistence type="predicted"/>
<dbReference type="VEuPathDB" id="ToxoDB:CSUI_010373"/>
<protein>
    <submittedName>
        <fullName evidence="2">Uncharacterized protein</fullName>
    </submittedName>
</protein>
<dbReference type="GeneID" id="94433688"/>
<dbReference type="Proteomes" id="UP000221165">
    <property type="component" value="Unassembled WGS sequence"/>
</dbReference>
<evidence type="ECO:0000313" key="2">
    <source>
        <dbReference type="EMBL" id="PHJ15816.1"/>
    </source>
</evidence>
<gene>
    <name evidence="2" type="ORF">CSUI_010373</name>
</gene>